<dbReference type="AlphaFoldDB" id="A0A645FDD7"/>
<evidence type="ECO:0000313" key="2">
    <source>
        <dbReference type="EMBL" id="MPN11980.1"/>
    </source>
</evidence>
<organism evidence="2">
    <name type="scientific">bioreactor metagenome</name>
    <dbReference type="NCBI Taxonomy" id="1076179"/>
    <lineage>
        <taxon>unclassified sequences</taxon>
        <taxon>metagenomes</taxon>
        <taxon>ecological metagenomes</taxon>
    </lineage>
</organism>
<reference evidence="2" key="1">
    <citation type="submission" date="2019-08" db="EMBL/GenBank/DDBJ databases">
        <authorList>
            <person name="Kucharzyk K."/>
            <person name="Murdoch R.W."/>
            <person name="Higgins S."/>
            <person name="Loffler F."/>
        </authorList>
    </citation>
    <scope>NUCLEOTIDE SEQUENCE</scope>
</reference>
<keyword evidence="1" id="KW-0472">Membrane</keyword>
<gene>
    <name evidence="2" type="ORF">SDC9_159289</name>
</gene>
<keyword evidence="1" id="KW-0812">Transmembrane</keyword>
<proteinExistence type="predicted"/>
<comment type="caution">
    <text evidence="2">The sequence shown here is derived from an EMBL/GenBank/DDBJ whole genome shotgun (WGS) entry which is preliminary data.</text>
</comment>
<keyword evidence="1" id="KW-1133">Transmembrane helix</keyword>
<name>A0A645FDD7_9ZZZZ</name>
<feature type="transmembrane region" description="Helical" evidence="1">
    <location>
        <begin position="36"/>
        <end position="53"/>
    </location>
</feature>
<sequence>MGGHRVEPGTAHRDNCIEKLVRNHEMRGFNRQTVDFAVYFQAFAFRLVVVFNVKRVDFVQNRLFGRVIGGSQPGGALGHQVFHKVGGAFKFGWVVDKTDVENYRIGYFFTRIVGQHQHRCPVIEQITASRQRIVRLRRKNQGRGRRRKRQQPR</sequence>
<evidence type="ECO:0000256" key="1">
    <source>
        <dbReference type="SAM" id="Phobius"/>
    </source>
</evidence>
<protein>
    <submittedName>
        <fullName evidence="2">Uncharacterized protein</fullName>
    </submittedName>
</protein>
<accession>A0A645FDD7</accession>
<dbReference type="EMBL" id="VSSQ01058252">
    <property type="protein sequence ID" value="MPN11980.1"/>
    <property type="molecule type" value="Genomic_DNA"/>
</dbReference>